<accession>A0A6F9DBA1</accession>
<feature type="binding site" evidence="13">
    <location>
        <position position="274"/>
    </location>
    <ligand>
        <name>D-dopa</name>
        <dbReference type="ChEBI" id="CHEBI:149689"/>
    </ligand>
</feature>
<dbReference type="InterPro" id="IPR006076">
    <property type="entry name" value="FAD-dep_OxRdtase"/>
</dbReference>
<dbReference type="Gene3D" id="3.30.9.10">
    <property type="entry name" value="D-Amino Acid Oxidase, subunit A, domain 2"/>
    <property type="match status" value="1"/>
</dbReference>
<dbReference type="PANTHER" id="PTHR11530:SF11">
    <property type="entry name" value="D-ASPARTATE OXIDASE"/>
    <property type="match status" value="1"/>
</dbReference>
<evidence type="ECO:0000256" key="6">
    <source>
        <dbReference type="ARBA" id="ARBA00023002"/>
    </source>
</evidence>
<dbReference type="PROSITE" id="PS00677">
    <property type="entry name" value="DAO"/>
    <property type="match status" value="1"/>
</dbReference>
<evidence type="ECO:0000256" key="9">
    <source>
        <dbReference type="ARBA" id="ARBA00044541"/>
    </source>
</evidence>
<comment type="catalytic activity">
    <reaction evidence="12">
        <text>D-glutamate + O2 + H2O = 2-oxoglutarate + H2O2 + NH4(+)</text>
        <dbReference type="Rhea" id="RHEA:10028"/>
        <dbReference type="ChEBI" id="CHEBI:15377"/>
        <dbReference type="ChEBI" id="CHEBI:15379"/>
        <dbReference type="ChEBI" id="CHEBI:16240"/>
        <dbReference type="ChEBI" id="CHEBI:16810"/>
        <dbReference type="ChEBI" id="CHEBI:28938"/>
        <dbReference type="ChEBI" id="CHEBI:29986"/>
    </reaction>
    <physiologicalReaction direction="left-to-right" evidence="12">
        <dbReference type="Rhea" id="RHEA:10029"/>
    </physiologicalReaction>
</comment>
<evidence type="ECO:0000256" key="4">
    <source>
        <dbReference type="ARBA" id="ARBA00022630"/>
    </source>
</evidence>
<evidence type="ECO:0000256" key="2">
    <source>
        <dbReference type="ARBA" id="ARBA00004253"/>
    </source>
</evidence>
<dbReference type="PANTHER" id="PTHR11530">
    <property type="entry name" value="D-AMINO ACID OXIDASE"/>
    <property type="match status" value="1"/>
</dbReference>
<sequence>MPSTRPKVCVVGGGIIGLSSAYKVLQDVPGSQVTVYSSKFSPDTTADISAGFIFPYACGGDQRLLELWFKQTLDRLCELYKRDDAFEIGIAPLSGYAVDAEAPDSIRKYFPDFREVGDREKELYVHCEGTTYFMTTYTCECLKYLPWLMKEFKKLGGNVLQKHVEKLEDVDGFDIVINCTGIEAKKLIPTDDMQPDRGQIIIVKAPWIKQFKLVGDDTYILPRLTDVVLGGTHQIGNYSLELSEPTRKHIFKTCCELEPSLKHCEVIGSKVGLRPRRSCVRVELTSMFVNGRNVALIHNYGHGGSGVTLHWGCAKQTSALVQKFLSSNEFAKL</sequence>
<dbReference type="GO" id="GO:0005782">
    <property type="term" value="C:peroxisomal matrix"/>
    <property type="evidence" value="ECO:0007669"/>
    <property type="project" value="UniProtKB-SubCell"/>
</dbReference>
<dbReference type="SUPFAM" id="SSF51971">
    <property type="entry name" value="Nucleotide-binding domain"/>
    <property type="match status" value="1"/>
</dbReference>
<evidence type="ECO:0000256" key="3">
    <source>
        <dbReference type="ARBA" id="ARBA00006730"/>
    </source>
</evidence>
<keyword evidence="7" id="KW-0576">Peroxisome</keyword>
<comment type="subcellular location">
    <subcellularLocation>
        <location evidence="2">Peroxisome matrix</location>
    </subcellularLocation>
</comment>
<evidence type="ECO:0000256" key="13">
    <source>
        <dbReference type="PIRSR" id="PIRSR000189-1"/>
    </source>
</evidence>
<keyword evidence="4" id="KW-0285">Flavoprotein</keyword>
<comment type="catalytic activity">
    <reaction evidence="11">
        <text>D-aspartate + O2 + H2O = oxaloacetate + H2O2 + NH4(+)</text>
        <dbReference type="Rhea" id="RHEA:12512"/>
        <dbReference type="ChEBI" id="CHEBI:15377"/>
        <dbReference type="ChEBI" id="CHEBI:15379"/>
        <dbReference type="ChEBI" id="CHEBI:16240"/>
        <dbReference type="ChEBI" id="CHEBI:16452"/>
        <dbReference type="ChEBI" id="CHEBI:28938"/>
        <dbReference type="ChEBI" id="CHEBI:29990"/>
        <dbReference type="EC" id="1.4.3.1"/>
    </reaction>
    <physiologicalReaction direction="left-to-right" evidence="11">
        <dbReference type="Rhea" id="RHEA:12513"/>
    </physiologicalReaction>
</comment>
<dbReference type="EC" id="1.4.3.1" evidence="8"/>
<organism evidence="15">
    <name type="scientific">Phallusia mammillata</name>
    <dbReference type="NCBI Taxonomy" id="59560"/>
    <lineage>
        <taxon>Eukaryota</taxon>
        <taxon>Metazoa</taxon>
        <taxon>Chordata</taxon>
        <taxon>Tunicata</taxon>
        <taxon>Ascidiacea</taxon>
        <taxon>Phlebobranchia</taxon>
        <taxon>Ascidiidae</taxon>
        <taxon>Phallusia</taxon>
    </lineage>
</organism>
<evidence type="ECO:0000313" key="15">
    <source>
        <dbReference type="EMBL" id="CAB3236197.1"/>
    </source>
</evidence>
<gene>
    <name evidence="15" type="primary">Dao</name>
</gene>
<evidence type="ECO:0000256" key="1">
    <source>
        <dbReference type="ARBA" id="ARBA00001974"/>
    </source>
</evidence>
<dbReference type="Pfam" id="PF01266">
    <property type="entry name" value="DAO"/>
    <property type="match status" value="1"/>
</dbReference>
<feature type="binding site" evidence="13">
    <location>
        <position position="219"/>
    </location>
    <ligand>
        <name>D-dopa</name>
        <dbReference type="ChEBI" id="CHEBI:149689"/>
    </ligand>
</feature>
<dbReference type="InterPro" id="IPR006181">
    <property type="entry name" value="D-amino_acid_oxidase_CS"/>
</dbReference>
<evidence type="ECO:0000256" key="12">
    <source>
        <dbReference type="ARBA" id="ARBA00049882"/>
    </source>
</evidence>
<feature type="binding site" evidence="13">
    <location>
        <position position="304"/>
    </location>
    <ligand>
        <name>D-dopa</name>
        <dbReference type="ChEBI" id="CHEBI:149689"/>
    </ligand>
</feature>
<dbReference type="EMBL" id="LR784351">
    <property type="protein sequence ID" value="CAB3236197.1"/>
    <property type="molecule type" value="mRNA"/>
</dbReference>
<feature type="binding site" evidence="13">
    <location>
        <begin position="303"/>
        <end position="308"/>
    </location>
    <ligand>
        <name>FAD</name>
        <dbReference type="ChEBI" id="CHEBI:57692"/>
    </ligand>
</feature>
<dbReference type="GO" id="GO:0019478">
    <property type="term" value="P:D-amino acid catabolic process"/>
    <property type="evidence" value="ECO:0007669"/>
    <property type="project" value="UniProtKB-ARBA"/>
</dbReference>
<evidence type="ECO:0000256" key="8">
    <source>
        <dbReference type="ARBA" id="ARBA00044520"/>
    </source>
</evidence>
<comment type="cofactor">
    <cofactor evidence="1 13">
        <name>FAD</name>
        <dbReference type="ChEBI" id="CHEBI:57692"/>
    </cofactor>
</comment>
<evidence type="ECO:0000256" key="7">
    <source>
        <dbReference type="ARBA" id="ARBA00023140"/>
    </source>
</evidence>
<name>A0A6F9DBA1_9ASCI</name>
<comment type="similarity">
    <text evidence="3">Belongs to the DAMOX/DASOX family.</text>
</comment>
<dbReference type="AlphaFoldDB" id="A0A6F9DBA1"/>
<keyword evidence="5 13" id="KW-0274">FAD</keyword>
<reference evidence="15" key="1">
    <citation type="submission" date="2020-04" db="EMBL/GenBank/DDBJ databases">
        <authorList>
            <person name="Neveu A P."/>
        </authorList>
    </citation>
    <scope>NUCLEOTIDE SEQUENCE</scope>
    <source>
        <tissue evidence="15">Whole embryo</tissue>
    </source>
</reference>
<evidence type="ECO:0000256" key="10">
    <source>
        <dbReference type="ARBA" id="ARBA00046214"/>
    </source>
</evidence>
<dbReference type="GO" id="GO:0008445">
    <property type="term" value="F:D-aspartate oxidase activity"/>
    <property type="evidence" value="ECO:0007669"/>
    <property type="project" value="UniProtKB-EC"/>
</dbReference>
<evidence type="ECO:0000256" key="5">
    <source>
        <dbReference type="ARBA" id="ARBA00022827"/>
    </source>
</evidence>
<evidence type="ECO:0000256" key="11">
    <source>
        <dbReference type="ARBA" id="ARBA00047522"/>
    </source>
</evidence>
<dbReference type="InterPro" id="IPR023209">
    <property type="entry name" value="DAO"/>
</dbReference>
<feature type="binding site" evidence="13">
    <location>
        <position position="164"/>
    </location>
    <ligand>
        <name>FAD</name>
        <dbReference type="ChEBI" id="CHEBI:57692"/>
    </ligand>
</feature>
<protein>
    <recommendedName>
        <fullName evidence="9">D-aspartate oxidase</fullName>
        <ecNumber evidence="8">1.4.3.1</ecNumber>
    </recommendedName>
</protein>
<dbReference type="SUPFAM" id="SSF54373">
    <property type="entry name" value="FAD-linked reductases, C-terminal domain"/>
    <property type="match status" value="1"/>
</dbReference>
<keyword evidence="6" id="KW-0560">Oxidoreductase</keyword>
<feature type="domain" description="FAD dependent oxidoreductase" evidence="14">
    <location>
        <begin position="7"/>
        <end position="319"/>
    </location>
</feature>
<dbReference type="PIRSF" id="PIRSF000189">
    <property type="entry name" value="D-aa_oxidase"/>
    <property type="match status" value="1"/>
</dbReference>
<feature type="binding site" evidence="13">
    <location>
        <position position="180"/>
    </location>
    <ligand>
        <name>FAD</name>
        <dbReference type="ChEBI" id="CHEBI:57692"/>
    </ligand>
</feature>
<dbReference type="Gene3D" id="3.40.50.720">
    <property type="entry name" value="NAD(P)-binding Rossmann-like Domain"/>
    <property type="match status" value="1"/>
</dbReference>
<comment type="function">
    <text evidence="10">Selectively catalyzes the oxidative deamination of acidic amino acids. Suppresses the level of D-aspartate in the brain, an amino acid that can act as an agonist for glutamate receptors. Protects the organism from the toxicity of D-amino acids. May also function in the intestine.</text>
</comment>
<dbReference type="GO" id="GO:0071949">
    <property type="term" value="F:FAD binding"/>
    <property type="evidence" value="ECO:0007669"/>
    <property type="project" value="InterPro"/>
</dbReference>
<proteinExistence type="evidence at transcript level"/>
<evidence type="ECO:0000259" key="14">
    <source>
        <dbReference type="Pfam" id="PF01266"/>
    </source>
</evidence>